<dbReference type="AlphaFoldDB" id="A0A285BVY6"/>
<organism evidence="1 2">
    <name type="scientific">Nitrosomonas ureae</name>
    <dbReference type="NCBI Taxonomy" id="44577"/>
    <lineage>
        <taxon>Bacteria</taxon>
        <taxon>Pseudomonadati</taxon>
        <taxon>Pseudomonadota</taxon>
        <taxon>Betaproteobacteria</taxon>
        <taxon>Nitrosomonadales</taxon>
        <taxon>Nitrosomonadaceae</taxon>
        <taxon>Nitrosomonas</taxon>
    </lineage>
</organism>
<dbReference type="EMBL" id="LT907782">
    <property type="protein sequence ID" value="SNX59461.1"/>
    <property type="molecule type" value="Genomic_DNA"/>
</dbReference>
<accession>A0A285BVY6</accession>
<proteinExistence type="predicted"/>
<evidence type="ECO:0000313" key="2">
    <source>
        <dbReference type="Proteomes" id="UP000242498"/>
    </source>
</evidence>
<gene>
    <name evidence="1" type="ORF">SAMN06296273_0909</name>
</gene>
<reference evidence="1 2" key="1">
    <citation type="submission" date="2017-08" db="EMBL/GenBank/DDBJ databases">
        <authorList>
            <person name="de Groot N.N."/>
        </authorList>
    </citation>
    <scope>NUCLEOTIDE SEQUENCE [LARGE SCALE GENOMIC DNA]</scope>
    <source>
        <strain evidence="1 2">Nm15</strain>
    </source>
</reference>
<evidence type="ECO:0000313" key="1">
    <source>
        <dbReference type="EMBL" id="SNX59461.1"/>
    </source>
</evidence>
<sequence length="40" mass="4608">MDSVTTARVLIRARCYERTPMQTLIDAKEVWDNKIAALNN</sequence>
<protein>
    <submittedName>
        <fullName evidence="1">Uncharacterized protein</fullName>
    </submittedName>
</protein>
<dbReference type="Proteomes" id="UP000242498">
    <property type="component" value="Chromosome I"/>
</dbReference>
<name>A0A285BVY6_9PROT</name>